<dbReference type="Proteomes" id="UP000327157">
    <property type="component" value="Chromosome 7"/>
</dbReference>
<feature type="compositionally biased region" description="Basic residues" evidence="1">
    <location>
        <begin position="1"/>
        <end position="24"/>
    </location>
</feature>
<evidence type="ECO:0008006" key="6">
    <source>
        <dbReference type="Google" id="ProtNLM"/>
    </source>
</evidence>
<dbReference type="AlphaFoldDB" id="A0A5N5G204"/>
<evidence type="ECO:0000256" key="2">
    <source>
        <dbReference type="SAM" id="Phobius"/>
    </source>
</evidence>
<protein>
    <recommendedName>
        <fullName evidence="6">N-acetyltransferase domain-containing protein</fullName>
    </recommendedName>
</protein>
<evidence type="ECO:0000256" key="1">
    <source>
        <dbReference type="SAM" id="MobiDB-lite"/>
    </source>
</evidence>
<dbReference type="InterPro" id="IPR016181">
    <property type="entry name" value="Acyl_CoA_acyltransferase"/>
</dbReference>
<gene>
    <name evidence="3" type="ORF">D8674_032261</name>
    <name evidence="4" type="ORF">D8674_040091</name>
</gene>
<accession>A0A5N5G204</accession>
<keyword evidence="2" id="KW-1133">Transmembrane helix</keyword>
<dbReference type="GO" id="GO:0008080">
    <property type="term" value="F:N-acetyltransferase activity"/>
    <property type="evidence" value="ECO:0007669"/>
    <property type="project" value="TreeGrafter"/>
</dbReference>
<evidence type="ECO:0000313" key="3">
    <source>
        <dbReference type="EMBL" id="KAB2596811.1"/>
    </source>
</evidence>
<sequence>MTSLYLKKKKKKRKNQKQSRKYHHLPASYPNISAKVSTEISSYGFTLSRPANFCKTTSSSVQSSSSNSQTSSADQEEVGFVGSGKFGVDRKGEFKYLVSEFGWKVMSLFRNGGELRKAAYVQAGAFMISSSPSSSFLLFFLYGDILLLAFFLLIKIKYFIKLVGVADVTVSRDQAILQYLPSRAPEYLYVSGIAVLKSFRRKKMATVVLKACYTLSVKWGFEYLAVRAHEDDFGARQ</sequence>
<dbReference type="GO" id="GO:0031415">
    <property type="term" value="C:NatA complex"/>
    <property type="evidence" value="ECO:0007669"/>
    <property type="project" value="TreeGrafter"/>
</dbReference>
<feature type="region of interest" description="Disordered" evidence="1">
    <location>
        <begin position="1"/>
        <end position="27"/>
    </location>
</feature>
<reference evidence="4 5" key="1">
    <citation type="submission" date="2019-09" db="EMBL/GenBank/DDBJ databases">
        <authorList>
            <person name="Ou C."/>
        </authorList>
    </citation>
    <scope>NUCLEOTIDE SEQUENCE [LARGE SCALE GENOMIC DNA]</scope>
    <source>
        <strain evidence="4">S2</strain>
        <tissue evidence="4">Leaf</tissue>
    </source>
</reference>
<dbReference type="PANTHER" id="PTHR42919">
    <property type="entry name" value="N-ALPHA-ACETYLTRANSFERASE"/>
    <property type="match status" value="1"/>
</dbReference>
<name>A0A5N5G204_9ROSA</name>
<proteinExistence type="predicted"/>
<organism evidence="4 5">
    <name type="scientific">Pyrus ussuriensis x Pyrus communis</name>
    <dbReference type="NCBI Taxonomy" id="2448454"/>
    <lineage>
        <taxon>Eukaryota</taxon>
        <taxon>Viridiplantae</taxon>
        <taxon>Streptophyta</taxon>
        <taxon>Embryophyta</taxon>
        <taxon>Tracheophyta</taxon>
        <taxon>Spermatophyta</taxon>
        <taxon>Magnoliopsida</taxon>
        <taxon>eudicotyledons</taxon>
        <taxon>Gunneridae</taxon>
        <taxon>Pentapetalae</taxon>
        <taxon>rosids</taxon>
        <taxon>fabids</taxon>
        <taxon>Rosales</taxon>
        <taxon>Rosaceae</taxon>
        <taxon>Amygdaloideae</taxon>
        <taxon>Maleae</taxon>
        <taxon>Pyrus</taxon>
    </lineage>
</organism>
<keyword evidence="2" id="KW-0472">Membrane</keyword>
<dbReference type="PANTHER" id="PTHR42919:SF20">
    <property type="entry name" value="GCN5-RELATED N-ACETYLTRANSFERASE 10, CHLOROPLASTIC"/>
    <property type="match status" value="1"/>
</dbReference>
<dbReference type="GO" id="GO:0007064">
    <property type="term" value="P:mitotic sister chromatid cohesion"/>
    <property type="evidence" value="ECO:0007669"/>
    <property type="project" value="TreeGrafter"/>
</dbReference>
<reference evidence="4 5" key="2">
    <citation type="submission" date="2019-11" db="EMBL/GenBank/DDBJ databases">
        <title>A de novo genome assembly of a pear dwarfing rootstock.</title>
        <authorList>
            <person name="Wang F."/>
            <person name="Wang J."/>
            <person name="Li S."/>
            <person name="Zhang Y."/>
            <person name="Fang M."/>
            <person name="Ma L."/>
            <person name="Zhao Y."/>
            <person name="Jiang S."/>
        </authorList>
    </citation>
    <scope>NUCLEOTIDE SEQUENCE [LARGE SCALE GENOMIC DNA]</scope>
    <source>
        <strain evidence="4">S2</strain>
        <tissue evidence="4">Leaf</tissue>
    </source>
</reference>
<evidence type="ECO:0000313" key="4">
    <source>
        <dbReference type="EMBL" id="KAB2604544.1"/>
    </source>
</evidence>
<dbReference type="SUPFAM" id="SSF55729">
    <property type="entry name" value="Acyl-CoA N-acyltransferases (Nat)"/>
    <property type="match status" value="1"/>
</dbReference>
<dbReference type="Gene3D" id="3.40.630.30">
    <property type="match status" value="1"/>
</dbReference>
<comment type="caution">
    <text evidence="4">The sequence shown here is derived from an EMBL/GenBank/DDBJ whole genome shotgun (WGS) entry which is preliminary data.</text>
</comment>
<keyword evidence="5" id="KW-1185">Reference proteome</keyword>
<dbReference type="EMBL" id="SMOL01000781">
    <property type="protein sequence ID" value="KAB2596811.1"/>
    <property type="molecule type" value="Genomic_DNA"/>
</dbReference>
<dbReference type="OrthoDB" id="1912023at2759"/>
<keyword evidence="2" id="KW-0812">Transmembrane</keyword>
<feature type="transmembrane region" description="Helical" evidence="2">
    <location>
        <begin position="136"/>
        <end position="154"/>
    </location>
</feature>
<dbReference type="InterPro" id="IPR051556">
    <property type="entry name" value="N-term/lysine_N-AcTrnsfr"/>
</dbReference>
<evidence type="ECO:0000313" key="5">
    <source>
        <dbReference type="Proteomes" id="UP000327157"/>
    </source>
</evidence>
<dbReference type="EMBL" id="SMOL01000606">
    <property type="protein sequence ID" value="KAB2604544.1"/>
    <property type="molecule type" value="Genomic_DNA"/>
</dbReference>